<evidence type="ECO:0000313" key="1">
    <source>
        <dbReference type="EMBL" id="CAK0871709.1"/>
    </source>
</evidence>
<reference evidence="1" key="1">
    <citation type="submission" date="2023-10" db="EMBL/GenBank/DDBJ databases">
        <authorList>
            <person name="Chen Y."/>
            <person name="Shah S."/>
            <person name="Dougan E. K."/>
            <person name="Thang M."/>
            <person name="Chan C."/>
        </authorList>
    </citation>
    <scope>NUCLEOTIDE SEQUENCE [LARGE SCALE GENOMIC DNA]</scope>
</reference>
<sequence length="145" mass="15265">MAVGMSASTVGMHRRSVALCVGAAGRALEVPVLVYPGLDARDWQRESTCGWYNVDACMAGARPLLHRQGALLGGDGFAAPPTLLVASRYDETCPPETNSDLYAKALAAAGVPHRYLLDDYGRHGFALDGGWTDACIDWLASAGIG</sequence>
<dbReference type="EMBL" id="CAUYUJ010017098">
    <property type="protein sequence ID" value="CAK0871709.1"/>
    <property type="molecule type" value="Genomic_DNA"/>
</dbReference>
<dbReference type="InterPro" id="IPR029058">
    <property type="entry name" value="AB_hydrolase_fold"/>
</dbReference>
<organism evidence="1 2">
    <name type="scientific">Prorocentrum cordatum</name>
    <dbReference type="NCBI Taxonomy" id="2364126"/>
    <lineage>
        <taxon>Eukaryota</taxon>
        <taxon>Sar</taxon>
        <taxon>Alveolata</taxon>
        <taxon>Dinophyceae</taxon>
        <taxon>Prorocentrales</taxon>
        <taxon>Prorocentraceae</taxon>
        <taxon>Prorocentrum</taxon>
    </lineage>
</organism>
<name>A0ABN9VHL3_9DINO</name>
<keyword evidence="2" id="KW-1185">Reference proteome</keyword>
<feature type="non-terminal residue" evidence="1">
    <location>
        <position position="145"/>
    </location>
</feature>
<proteinExistence type="predicted"/>
<dbReference type="Gene3D" id="3.40.50.1820">
    <property type="entry name" value="alpha/beta hydrolase"/>
    <property type="match status" value="1"/>
</dbReference>
<accession>A0ABN9VHL3</accession>
<dbReference type="SUPFAM" id="SSF53474">
    <property type="entry name" value="alpha/beta-Hydrolases"/>
    <property type="match status" value="1"/>
</dbReference>
<comment type="caution">
    <text evidence="1">The sequence shown here is derived from an EMBL/GenBank/DDBJ whole genome shotgun (WGS) entry which is preliminary data.</text>
</comment>
<evidence type="ECO:0000313" key="2">
    <source>
        <dbReference type="Proteomes" id="UP001189429"/>
    </source>
</evidence>
<dbReference type="Proteomes" id="UP001189429">
    <property type="component" value="Unassembled WGS sequence"/>
</dbReference>
<gene>
    <name evidence="1" type="ORF">PCOR1329_LOCUS57452</name>
</gene>
<evidence type="ECO:0008006" key="3">
    <source>
        <dbReference type="Google" id="ProtNLM"/>
    </source>
</evidence>
<protein>
    <recommendedName>
        <fullName evidence="3">Peptidase S9 prolyl oligopeptidase catalytic domain-containing protein</fullName>
    </recommendedName>
</protein>